<keyword evidence="1" id="KW-1185">Reference proteome</keyword>
<dbReference type="AlphaFoldDB" id="A0A915J933"/>
<accession>A0A915J933</accession>
<sequence>MLTFKEAEQKQMLSYKIAVFEDCSKLPTLDESRHGVIFEKQSPDLRSLILEYLSPFVTARMLTHRKRTPALACAPTMTSLGSLPETDENYMGTYKQLKISGKATHCFVKAKPEKISAMMLQNLNITKKVYMAFYNKDISQAAPNTGICPDWPKYYSDVKAALGAGGHDDNDDA</sequence>
<protein>
    <submittedName>
        <fullName evidence="2">Uncharacterized protein</fullName>
    </submittedName>
</protein>
<reference evidence="2" key="1">
    <citation type="submission" date="2022-11" db="UniProtKB">
        <authorList>
            <consortium name="WormBaseParasite"/>
        </authorList>
    </citation>
    <scope>IDENTIFICATION</scope>
</reference>
<organism evidence="1 2">
    <name type="scientific">Romanomermis culicivorax</name>
    <name type="common">Nematode worm</name>
    <dbReference type="NCBI Taxonomy" id="13658"/>
    <lineage>
        <taxon>Eukaryota</taxon>
        <taxon>Metazoa</taxon>
        <taxon>Ecdysozoa</taxon>
        <taxon>Nematoda</taxon>
        <taxon>Enoplea</taxon>
        <taxon>Dorylaimia</taxon>
        <taxon>Mermithida</taxon>
        <taxon>Mermithoidea</taxon>
        <taxon>Mermithidae</taxon>
        <taxon>Romanomermis</taxon>
    </lineage>
</organism>
<name>A0A915J933_ROMCU</name>
<dbReference type="WBParaSite" id="nRc.2.0.1.t22263-RA">
    <property type="protein sequence ID" value="nRc.2.0.1.t22263-RA"/>
    <property type="gene ID" value="nRc.2.0.1.g22263"/>
</dbReference>
<dbReference type="Proteomes" id="UP000887565">
    <property type="component" value="Unplaced"/>
</dbReference>
<evidence type="ECO:0000313" key="2">
    <source>
        <dbReference type="WBParaSite" id="nRc.2.0.1.t22263-RA"/>
    </source>
</evidence>
<proteinExistence type="predicted"/>
<evidence type="ECO:0000313" key="1">
    <source>
        <dbReference type="Proteomes" id="UP000887565"/>
    </source>
</evidence>